<dbReference type="Proteomes" id="UP000784294">
    <property type="component" value="Unassembled WGS sequence"/>
</dbReference>
<feature type="compositionally biased region" description="Polar residues" evidence="1">
    <location>
        <begin position="220"/>
        <end position="230"/>
    </location>
</feature>
<protein>
    <submittedName>
        <fullName evidence="2">Uncharacterized protein</fullName>
    </submittedName>
</protein>
<feature type="region of interest" description="Disordered" evidence="1">
    <location>
        <begin position="119"/>
        <end position="203"/>
    </location>
</feature>
<reference evidence="2" key="1">
    <citation type="submission" date="2018-11" db="EMBL/GenBank/DDBJ databases">
        <authorList>
            <consortium name="Pathogen Informatics"/>
        </authorList>
    </citation>
    <scope>NUCLEOTIDE SEQUENCE</scope>
</reference>
<sequence>MRFAHRLFFASFTLSQTEEFEDLEANLTNGQSVDCLFSPTHISPGNSSALSASGVAGLPSSAVVAAGSVAGFPGPAGMLRSASSMGYLAQAHLHRVSGHSGGMPSGGLVADDIIHGRDLEDEEEEEDLVEEEVEGEEEEGYNEDFEAMDRRDGRSGNDADEEGHFCEEDEEEDGAEEEEDEEADEDEDEDLNAEYDGDEGESEFGQLVEEAVDGCIEGGKQTSEIISSPRTAGPKAARMEHDGQK</sequence>
<dbReference type="EMBL" id="CAAALY010040800">
    <property type="protein sequence ID" value="VEL19259.1"/>
    <property type="molecule type" value="Genomic_DNA"/>
</dbReference>
<feature type="compositionally biased region" description="Acidic residues" evidence="1">
    <location>
        <begin position="119"/>
        <end position="146"/>
    </location>
</feature>
<gene>
    <name evidence="2" type="ORF">PXEA_LOCUS12699</name>
</gene>
<evidence type="ECO:0000313" key="3">
    <source>
        <dbReference type="Proteomes" id="UP000784294"/>
    </source>
</evidence>
<proteinExistence type="predicted"/>
<organism evidence="2 3">
    <name type="scientific">Protopolystoma xenopodis</name>
    <dbReference type="NCBI Taxonomy" id="117903"/>
    <lineage>
        <taxon>Eukaryota</taxon>
        <taxon>Metazoa</taxon>
        <taxon>Spiralia</taxon>
        <taxon>Lophotrochozoa</taxon>
        <taxon>Platyhelminthes</taxon>
        <taxon>Monogenea</taxon>
        <taxon>Polyopisthocotylea</taxon>
        <taxon>Polystomatidea</taxon>
        <taxon>Polystomatidae</taxon>
        <taxon>Protopolystoma</taxon>
    </lineage>
</organism>
<accession>A0A3S5A421</accession>
<comment type="caution">
    <text evidence="2">The sequence shown here is derived from an EMBL/GenBank/DDBJ whole genome shotgun (WGS) entry which is preliminary data.</text>
</comment>
<feature type="region of interest" description="Disordered" evidence="1">
    <location>
        <begin position="218"/>
        <end position="245"/>
    </location>
</feature>
<evidence type="ECO:0000313" key="2">
    <source>
        <dbReference type="EMBL" id="VEL19259.1"/>
    </source>
</evidence>
<feature type="compositionally biased region" description="Acidic residues" evidence="1">
    <location>
        <begin position="167"/>
        <end position="202"/>
    </location>
</feature>
<dbReference type="AlphaFoldDB" id="A0A3S5A421"/>
<keyword evidence="3" id="KW-1185">Reference proteome</keyword>
<feature type="compositionally biased region" description="Basic and acidic residues" evidence="1">
    <location>
        <begin position="147"/>
        <end position="166"/>
    </location>
</feature>
<evidence type="ECO:0000256" key="1">
    <source>
        <dbReference type="SAM" id="MobiDB-lite"/>
    </source>
</evidence>
<name>A0A3S5A421_9PLAT</name>